<protein>
    <submittedName>
        <fullName evidence="1">Uncharacterized protein</fullName>
    </submittedName>
</protein>
<dbReference type="AlphaFoldDB" id="B9XGK4"/>
<accession>B9XGK4</accession>
<organism evidence="1 2">
    <name type="scientific">Pedosphaera parvula (strain Ellin514)</name>
    <dbReference type="NCBI Taxonomy" id="320771"/>
    <lineage>
        <taxon>Bacteria</taxon>
        <taxon>Pseudomonadati</taxon>
        <taxon>Verrucomicrobiota</taxon>
        <taxon>Pedosphaerae</taxon>
        <taxon>Pedosphaerales</taxon>
        <taxon>Pedosphaeraceae</taxon>
        <taxon>Pedosphaera</taxon>
    </lineage>
</organism>
<reference evidence="1 2" key="1">
    <citation type="journal article" date="2011" name="J. Bacteriol.">
        <title>Genome sequence of 'Pedosphaera parvula' Ellin514, an aerobic Verrucomicrobial isolate from pasture soil.</title>
        <authorList>
            <person name="Kant R."/>
            <person name="van Passel M.W."/>
            <person name="Sangwan P."/>
            <person name="Palva A."/>
            <person name="Lucas S."/>
            <person name="Copeland A."/>
            <person name="Lapidus A."/>
            <person name="Glavina Del Rio T."/>
            <person name="Dalin E."/>
            <person name="Tice H."/>
            <person name="Bruce D."/>
            <person name="Goodwin L."/>
            <person name="Pitluck S."/>
            <person name="Chertkov O."/>
            <person name="Larimer F.W."/>
            <person name="Land M.L."/>
            <person name="Hauser L."/>
            <person name="Brettin T.S."/>
            <person name="Detter J.C."/>
            <person name="Han S."/>
            <person name="de Vos W.M."/>
            <person name="Janssen P.H."/>
            <person name="Smidt H."/>
        </authorList>
    </citation>
    <scope>NUCLEOTIDE SEQUENCE [LARGE SCALE GENOMIC DNA]</scope>
    <source>
        <strain evidence="1 2">Ellin514</strain>
    </source>
</reference>
<dbReference type="Proteomes" id="UP000003688">
    <property type="component" value="Unassembled WGS sequence"/>
</dbReference>
<dbReference type="EMBL" id="ABOX02000012">
    <property type="protein sequence ID" value="EEF61055.1"/>
    <property type="molecule type" value="Genomic_DNA"/>
</dbReference>
<gene>
    <name evidence="1" type="ORF">Cflav_PD3772</name>
</gene>
<proteinExistence type="predicted"/>
<name>B9XGK4_PEDPL</name>
<comment type="caution">
    <text evidence="1">The sequence shown here is derived from an EMBL/GenBank/DDBJ whole genome shotgun (WGS) entry which is preliminary data.</text>
</comment>
<keyword evidence="2" id="KW-1185">Reference proteome</keyword>
<evidence type="ECO:0000313" key="2">
    <source>
        <dbReference type="Proteomes" id="UP000003688"/>
    </source>
</evidence>
<dbReference type="STRING" id="320771.Cflav_PD3772"/>
<sequence>MGAQREGDYWRSEVAAEPNVLASADYFPEANYYPWHENYFKEAGGASALQCLAAAMG</sequence>
<evidence type="ECO:0000313" key="1">
    <source>
        <dbReference type="EMBL" id="EEF61055.1"/>
    </source>
</evidence>